<dbReference type="RefSeq" id="WP_311500155.1">
    <property type="nucleotide sequence ID" value="NZ_JAVRHN010000007.1"/>
</dbReference>
<dbReference type="Proteomes" id="UP001253848">
    <property type="component" value="Unassembled WGS sequence"/>
</dbReference>
<protein>
    <submittedName>
        <fullName evidence="1">Uncharacterized protein</fullName>
    </submittedName>
</protein>
<gene>
    <name evidence="1" type="ORF">RM541_10770</name>
</gene>
<name>A0ABU3DT12_9FLAO</name>
<evidence type="ECO:0000313" key="2">
    <source>
        <dbReference type="Proteomes" id="UP001253848"/>
    </source>
</evidence>
<keyword evidence="2" id="KW-1185">Reference proteome</keyword>
<comment type="caution">
    <text evidence="1">The sequence shown here is derived from an EMBL/GenBank/DDBJ whole genome shotgun (WGS) entry which is preliminary data.</text>
</comment>
<proteinExistence type="predicted"/>
<sequence>MFVGDDASPEDHRSILSHFDDNFNIQYKRFGSNVAFPKNLRNSLSENIFQTSIVKTVGFKSFLLGRHSDDLGVLEFSIHGSSKIFYSNTAVVLLGLPI</sequence>
<evidence type="ECO:0000313" key="1">
    <source>
        <dbReference type="EMBL" id="MDT0686850.1"/>
    </source>
</evidence>
<reference evidence="1 2" key="1">
    <citation type="submission" date="2023-09" db="EMBL/GenBank/DDBJ databases">
        <authorList>
            <person name="Rey-Velasco X."/>
        </authorList>
    </citation>
    <scope>NUCLEOTIDE SEQUENCE [LARGE SCALE GENOMIC DNA]</scope>
    <source>
        <strain evidence="1 2">F225</strain>
    </source>
</reference>
<organism evidence="1 2">
    <name type="scientific">Autumnicola psychrophila</name>
    <dbReference type="NCBI Taxonomy" id="3075592"/>
    <lineage>
        <taxon>Bacteria</taxon>
        <taxon>Pseudomonadati</taxon>
        <taxon>Bacteroidota</taxon>
        <taxon>Flavobacteriia</taxon>
        <taxon>Flavobacteriales</taxon>
        <taxon>Flavobacteriaceae</taxon>
        <taxon>Autumnicola</taxon>
    </lineage>
</organism>
<accession>A0ABU3DT12</accession>
<dbReference type="EMBL" id="JAVRHN010000007">
    <property type="protein sequence ID" value="MDT0686850.1"/>
    <property type="molecule type" value="Genomic_DNA"/>
</dbReference>